<evidence type="ECO:0000313" key="6">
    <source>
        <dbReference type="EMBL" id="VAW99195.1"/>
    </source>
</evidence>
<dbReference type="InterPro" id="IPR002201">
    <property type="entry name" value="Glyco_trans_9"/>
</dbReference>
<evidence type="ECO:0000256" key="2">
    <source>
        <dbReference type="ARBA" id="ARBA00022679"/>
    </source>
</evidence>
<dbReference type="InterPro" id="IPR051199">
    <property type="entry name" value="LPS_LOS_Heptosyltrfase"/>
</dbReference>
<dbReference type="GO" id="GO:0008713">
    <property type="term" value="F:ADP-heptose-lipopolysaccharide heptosyltransferase activity"/>
    <property type="evidence" value="ECO:0007669"/>
    <property type="project" value="UniProtKB-EC"/>
</dbReference>
<evidence type="ECO:0000256" key="4">
    <source>
        <dbReference type="ARBA" id="ARBA00044042"/>
    </source>
</evidence>
<dbReference type="EC" id="2.4.99.24" evidence="4"/>
<name>A0A3B1A000_9ZZZZ</name>
<protein>
    <recommendedName>
        <fullName evidence="4">lipopolysaccharide heptosyltransferase II</fullName>
        <ecNumber evidence="4">2.4.99.24</ecNumber>
    </recommendedName>
</protein>
<dbReference type="GO" id="GO:0009244">
    <property type="term" value="P:lipopolysaccharide core region biosynthetic process"/>
    <property type="evidence" value="ECO:0007669"/>
    <property type="project" value="TreeGrafter"/>
</dbReference>
<dbReference type="NCBIfam" id="TIGR02195">
    <property type="entry name" value="heptsyl_trn_II"/>
    <property type="match status" value="1"/>
</dbReference>
<comment type="similarity">
    <text evidence="3">Belongs to the glycosyltransferase 9 family.</text>
</comment>
<dbReference type="PANTHER" id="PTHR30160:SF7">
    <property type="entry name" value="ADP-HEPTOSE--LPS HEPTOSYLTRANSFERASE 2"/>
    <property type="match status" value="1"/>
</dbReference>
<dbReference type="InterPro" id="IPR011910">
    <property type="entry name" value="RfaF"/>
</dbReference>
<evidence type="ECO:0000256" key="1">
    <source>
        <dbReference type="ARBA" id="ARBA00022676"/>
    </source>
</evidence>
<evidence type="ECO:0000256" key="5">
    <source>
        <dbReference type="ARBA" id="ARBA00047503"/>
    </source>
</evidence>
<proteinExistence type="inferred from homology"/>
<comment type="catalytic activity">
    <reaction evidence="5">
        <text>an L-alpha-D-Hep-(1-&gt;5)-[alpha-Kdo-(2-&gt;4)]-alpha-Kdo-(2-&gt;6)-lipid A + ADP-L-glycero-beta-D-manno-heptose = an L-alpha-D-Hep-(1-&gt;3)-L-alpha-D-Hep-(1-&gt;5)-[alpha-Kdo-(2-&gt;4)]-alpha-Kdo-(2-&gt;6)-lipid A + ADP + H(+)</text>
        <dbReference type="Rhea" id="RHEA:74071"/>
        <dbReference type="ChEBI" id="CHEBI:15378"/>
        <dbReference type="ChEBI" id="CHEBI:61506"/>
        <dbReference type="ChEBI" id="CHEBI:193068"/>
        <dbReference type="ChEBI" id="CHEBI:193069"/>
        <dbReference type="ChEBI" id="CHEBI:456216"/>
        <dbReference type="EC" id="2.4.99.24"/>
    </reaction>
</comment>
<gene>
    <name evidence="6" type="ORF">MNBD_GAMMA23-1486</name>
</gene>
<dbReference type="AlphaFoldDB" id="A0A3B1A000"/>
<accession>A0A3B1A000</accession>
<sequence>MLLSQKDKILVVGPAWVGDMVMAQSLFKTLKAQRPDCEIDVLAPPWSMPLLKRMPEVNQAIVLDVTHGKFGFRTRYRVGRQLRVNKYDQAIILPRSYKAALVPLFAKISVRTGYRGEMRFGVVNNRKRLDHDVLTQTVQRFTALACDDDLEQPPVIHQPTLTIDVANREWFIKDINLKMNKPIIAFMPGAEYGEAKCWPTEYYRQLAEMLVSNGYRIWILGSDKDKEAGVLISDGYEEDVINLCGKTKLEDVIDLLSIVHLAVSNDSGLMHIACAAGAKVVGIYGSSDPAYTPPLSDKAEVMYLNMPCSPCFQRTCQFEHLECLRNIKPIDVFKRIY</sequence>
<dbReference type="GO" id="GO:0005829">
    <property type="term" value="C:cytosol"/>
    <property type="evidence" value="ECO:0007669"/>
    <property type="project" value="TreeGrafter"/>
</dbReference>
<dbReference type="SUPFAM" id="SSF53756">
    <property type="entry name" value="UDP-Glycosyltransferase/glycogen phosphorylase"/>
    <property type="match status" value="1"/>
</dbReference>
<dbReference type="Gene3D" id="3.40.50.2000">
    <property type="entry name" value="Glycogen Phosphorylase B"/>
    <property type="match status" value="2"/>
</dbReference>
<dbReference type="FunFam" id="3.40.50.2000:FF:000023">
    <property type="entry name" value="ADP-heptose--LPS heptosyltransferase II"/>
    <property type="match status" value="1"/>
</dbReference>
<organism evidence="6">
    <name type="scientific">hydrothermal vent metagenome</name>
    <dbReference type="NCBI Taxonomy" id="652676"/>
    <lineage>
        <taxon>unclassified sequences</taxon>
        <taxon>metagenomes</taxon>
        <taxon>ecological metagenomes</taxon>
    </lineage>
</organism>
<keyword evidence="2 6" id="KW-0808">Transferase</keyword>
<evidence type="ECO:0000256" key="3">
    <source>
        <dbReference type="ARBA" id="ARBA00043995"/>
    </source>
</evidence>
<dbReference type="CDD" id="cd03789">
    <property type="entry name" value="GT9_LPS_heptosyltransferase"/>
    <property type="match status" value="1"/>
</dbReference>
<keyword evidence="1" id="KW-0328">Glycosyltransferase</keyword>
<reference evidence="6" key="1">
    <citation type="submission" date="2018-06" db="EMBL/GenBank/DDBJ databases">
        <authorList>
            <person name="Zhirakovskaya E."/>
        </authorList>
    </citation>
    <scope>NUCLEOTIDE SEQUENCE</scope>
</reference>
<dbReference type="Pfam" id="PF01075">
    <property type="entry name" value="Glyco_transf_9"/>
    <property type="match status" value="1"/>
</dbReference>
<dbReference type="EMBL" id="UOFT01000076">
    <property type="protein sequence ID" value="VAW99195.1"/>
    <property type="molecule type" value="Genomic_DNA"/>
</dbReference>
<dbReference type="PANTHER" id="PTHR30160">
    <property type="entry name" value="TETRAACYLDISACCHARIDE 4'-KINASE-RELATED"/>
    <property type="match status" value="1"/>
</dbReference>